<comment type="caution">
    <text evidence="11">The sequence shown here is derived from an EMBL/GenBank/DDBJ whole genome shotgun (WGS) entry which is preliminary data.</text>
</comment>
<comment type="caution">
    <text evidence="9">Lacks conserved residue(s) required for the propagation of feature annotation.</text>
</comment>
<keyword evidence="2 9" id="KW-0820">tRNA-binding</keyword>
<dbReference type="GO" id="GO:0016746">
    <property type="term" value="F:acyltransferase activity"/>
    <property type="evidence" value="ECO:0007669"/>
    <property type="project" value="UniProtKB-KW"/>
</dbReference>
<evidence type="ECO:0000256" key="8">
    <source>
        <dbReference type="ARBA" id="ARBA00023315"/>
    </source>
</evidence>
<proteinExistence type="inferred from homology"/>
<dbReference type="InterPro" id="IPR027417">
    <property type="entry name" value="P-loop_NTPase"/>
</dbReference>
<dbReference type="EC" id="2.3.1.193" evidence="9"/>
<dbReference type="InterPro" id="IPR016181">
    <property type="entry name" value="Acyl_CoA_acyltransferase"/>
</dbReference>
<evidence type="ECO:0000256" key="5">
    <source>
        <dbReference type="ARBA" id="ARBA00022741"/>
    </source>
</evidence>
<dbReference type="InterPro" id="IPR032672">
    <property type="entry name" value="TmcA/NAT10/Kre33"/>
</dbReference>
<sequence length="681" mass="76919">MTDLLQIIRQQQNAYQKRGWRLPIWLAGSEDYTQQQLSALKPEGISYWLGHEPPVGFTLLSAKQKQQWLGTECDVLVVDARYSVDWDLVAASSGCLKSGGLWLFVTNEPDLWQQQPNPAAKRVLPYPLDAATYTGFFKQFWLEQLQDAHWVQLIEGRPAVIPALPEAMTSAQAELPYRTTEQQIAVAAIHKVVTGHRRRPLVLTAHRGRGKSSALGIAAALLVQQGKTDILLTGPSPVAVQTAFFIAAHLLKEPYQPGQNQLLNGTIRFVPVDVLLAEKQQNTVILVDEAAAIPTPQLQQLTDLYSRLVFATTEHGYEGTGRGFQLRFQSYLQQHCPGFQKLHLHQPIRYQANDPLEQLIFKGFLLEQTDSVSAALPETQLASYQVKDLLLQPTKLQHIFSLLSLAHYQTDVMDLWALLDNPALKLYTLEQDQQLIACALISFEGELDKELAMAVSHGKRRVHGHLLAQSLAFHCLQSELAGQKLARIQRIVVHPSVQIQGLGSQLLSFVLQDLLDQQYLIGTSFGATLALVKFWQKAGFIPVKLSHQNEQASNEASVLMLYGEQFRPLQQQFSRQLYWQLADKQRALDPALALLWAEPPSIEITPQQNTELELFQAGLRPYELIETHLLCWLNLNYAKVDHQTALLLVQRLWQKQDWQQISLPSAKQKLPELCKRLKFLD</sequence>
<evidence type="ECO:0000256" key="4">
    <source>
        <dbReference type="ARBA" id="ARBA00022694"/>
    </source>
</evidence>
<reference evidence="11 12" key="1">
    <citation type="submission" date="2023-07" db="EMBL/GenBank/DDBJ databases">
        <title>Sorghum-associated microbial communities from plants grown in Nebraska, USA.</title>
        <authorList>
            <person name="Schachtman D."/>
        </authorList>
    </citation>
    <scope>NUCLEOTIDE SEQUENCE [LARGE SCALE GENOMIC DNA]</scope>
    <source>
        <strain evidence="11 12">4138</strain>
    </source>
</reference>
<comment type="similarity">
    <text evidence="9">Belongs to the TmcA family.</text>
</comment>
<dbReference type="EMBL" id="JAVDWR010000016">
    <property type="protein sequence ID" value="MDR7122484.1"/>
    <property type="molecule type" value="Genomic_DNA"/>
</dbReference>
<dbReference type="InterPro" id="IPR007807">
    <property type="entry name" value="TcmA/NAT10_helicase"/>
</dbReference>
<comment type="subcellular location">
    <subcellularLocation>
        <location evidence="9">Cytoplasm</location>
    </subcellularLocation>
</comment>
<dbReference type="SUPFAM" id="SSF55729">
    <property type="entry name" value="Acyl-CoA N-acyltransferases (Nat)"/>
    <property type="match status" value="1"/>
</dbReference>
<evidence type="ECO:0000313" key="11">
    <source>
        <dbReference type="EMBL" id="MDR7122484.1"/>
    </source>
</evidence>
<evidence type="ECO:0000256" key="6">
    <source>
        <dbReference type="ARBA" id="ARBA00022840"/>
    </source>
</evidence>
<dbReference type="Proteomes" id="UP001257909">
    <property type="component" value="Unassembled WGS sequence"/>
</dbReference>
<keyword evidence="7 9" id="KW-0694">RNA-binding</keyword>
<dbReference type="Gene3D" id="3.40.50.300">
    <property type="entry name" value="P-loop containing nucleotide triphosphate hydrolases"/>
    <property type="match status" value="1"/>
</dbReference>
<dbReference type="Gene3D" id="3.40.50.11040">
    <property type="match status" value="1"/>
</dbReference>
<dbReference type="InterPro" id="IPR013562">
    <property type="entry name" value="TmcA/NAT10_N"/>
</dbReference>
<dbReference type="PANTHER" id="PTHR10925">
    <property type="entry name" value="N-ACETYLTRANSFERASE 10"/>
    <property type="match status" value="1"/>
</dbReference>
<keyword evidence="6 9" id="KW-0067">ATP-binding</keyword>
<feature type="binding site" evidence="9">
    <location>
        <position position="182"/>
    </location>
    <ligand>
        <name>ATP</name>
        <dbReference type="ChEBI" id="CHEBI:30616"/>
    </ligand>
</feature>
<keyword evidence="5 9" id="KW-0547">Nucleotide-binding</keyword>
<accession>A0ABU1W3G9</accession>
<comment type="catalytic activity">
    <reaction evidence="9">
        <text>cytidine(34) in elongator tRNA(Met) + acetyl-CoA + ATP + H2O = N(4)-acetylcytidine(34) in elongator tRNA(Met) + ADP + phosphate + CoA + H(+)</text>
        <dbReference type="Rhea" id="RHEA:43788"/>
        <dbReference type="Rhea" id="RHEA-COMP:10693"/>
        <dbReference type="Rhea" id="RHEA-COMP:10694"/>
        <dbReference type="ChEBI" id="CHEBI:15377"/>
        <dbReference type="ChEBI" id="CHEBI:15378"/>
        <dbReference type="ChEBI" id="CHEBI:30616"/>
        <dbReference type="ChEBI" id="CHEBI:43474"/>
        <dbReference type="ChEBI" id="CHEBI:57287"/>
        <dbReference type="ChEBI" id="CHEBI:57288"/>
        <dbReference type="ChEBI" id="CHEBI:74900"/>
        <dbReference type="ChEBI" id="CHEBI:82748"/>
        <dbReference type="ChEBI" id="CHEBI:456216"/>
        <dbReference type="EC" id="2.3.1.193"/>
    </reaction>
</comment>
<evidence type="ECO:0000256" key="1">
    <source>
        <dbReference type="ARBA" id="ARBA00022490"/>
    </source>
</evidence>
<feature type="domain" description="N-acetyltransferase" evidence="10">
    <location>
        <begin position="386"/>
        <end position="568"/>
    </location>
</feature>
<dbReference type="HAMAP" id="MF_01886">
    <property type="entry name" value="tRNA_acetyltr_TmcA"/>
    <property type="match status" value="1"/>
</dbReference>
<evidence type="ECO:0000259" key="10">
    <source>
        <dbReference type="PROSITE" id="PS51186"/>
    </source>
</evidence>
<feature type="binding site" evidence="9">
    <location>
        <position position="349"/>
    </location>
    <ligand>
        <name>ATP</name>
        <dbReference type="ChEBI" id="CHEBI:30616"/>
    </ligand>
</feature>
<keyword evidence="1 9" id="KW-0963">Cytoplasm</keyword>
<keyword evidence="3 9" id="KW-0808">Transferase</keyword>
<dbReference type="SUPFAM" id="SSF52540">
    <property type="entry name" value="P-loop containing nucleoside triphosphate hydrolases"/>
    <property type="match status" value="1"/>
</dbReference>
<dbReference type="Pfam" id="PF05127">
    <property type="entry name" value="NAT10_TcmA_helicase"/>
    <property type="match status" value="1"/>
</dbReference>
<gene>
    <name evidence="9" type="primary">tmcA</name>
    <name evidence="11" type="ORF">J2W69_003453</name>
</gene>
<keyword evidence="8 9" id="KW-0012">Acyltransferase</keyword>
<dbReference type="Pfam" id="PF08351">
    <property type="entry name" value="TmcA_N"/>
    <property type="match status" value="1"/>
</dbReference>
<comment type="function">
    <text evidence="9">Catalyzes the formation of N(4)-acetylcytidine (ac(4)C) at the wobble position of tRNA(Met), by using acetyl-CoA as an acetyl donor and ATP (or GTP).</text>
</comment>
<protein>
    <recommendedName>
        <fullName evidence="9">tRNA(Met) cytidine acetyltransferase TmcA</fullName>
        <ecNumber evidence="9">2.3.1.193</ecNumber>
    </recommendedName>
</protein>
<evidence type="ECO:0000256" key="7">
    <source>
        <dbReference type="ARBA" id="ARBA00022884"/>
    </source>
</evidence>
<dbReference type="RefSeq" id="WP_310280732.1">
    <property type="nucleotide sequence ID" value="NZ_JAVDWR010000016.1"/>
</dbReference>
<dbReference type="InterPro" id="IPR000182">
    <property type="entry name" value="GNAT_dom"/>
</dbReference>
<evidence type="ECO:0000256" key="2">
    <source>
        <dbReference type="ARBA" id="ARBA00022555"/>
    </source>
</evidence>
<dbReference type="InterPro" id="IPR024914">
    <property type="entry name" value="tRNA_acetyltr_TmcA"/>
</dbReference>
<dbReference type="PROSITE" id="PS51186">
    <property type="entry name" value="GNAT"/>
    <property type="match status" value="1"/>
</dbReference>
<name>A0ABU1W3G9_9GAMM</name>
<dbReference type="PANTHER" id="PTHR10925:SF5">
    <property type="entry name" value="RNA CYTIDINE ACETYLTRANSFERASE"/>
    <property type="match status" value="1"/>
</dbReference>
<dbReference type="Gene3D" id="3.40.630.30">
    <property type="match status" value="1"/>
</dbReference>
<evidence type="ECO:0000256" key="3">
    <source>
        <dbReference type="ARBA" id="ARBA00022679"/>
    </source>
</evidence>
<evidence type="ECO:0000256" key="9">
    <source>
        <dbReference type="HAMAP-Rule" id="MF_01886"/>
    </source>
</evidence>
<evidence type="ECO:0000313" key="12">
    <source>
        <dbReference type="Proteomes" id="UP001257909"/>
    </source>
</evidence>
<organism evidence="11 12">
    <name type="scientific">Rheinheimera soli</name>
    <dbReference type="NCBI Taxonomy" id="443616"/>
    <lineage>
        <taxon>Bacteria</taxon>
        <taxon>Pseudomonadati</taxon>
        <taxon>Pseudomonadota</taxon>
        <taxon>Gammaproteobacteria</taxon>
        <taxon>Chromatiales</taxon>
        <taxon>Chromatiaceae</taxon>
        <taxon>Rheinheimera</taxon>
    </lineage>
</organism>
<dbReference type="Pfam" id="PF13718">
    <property type="entry name" value="GNAT_acetyltr_2"/>
    <property type="match status" value="2"/>
</dbReference>
<keyword evidence="12" id="KW-1185">Reference proteome</keyword>
<dbReference type="CDD" id="cd04301">
    <property type="entry name" value="NAT_SF"/>
    <property type="match status" value="1"/>
</dbReference>
<keyword evidence="4 9" id="KW-0819">tRNA processing</keyword>